<accession>A0A5B6X508</accession>
<dbReference type="EMBL" id="SMMG02000001">
    <property type="protein sequence ID" value="KAA3488222.1"/>
    <property type="molecule type" value="Genomic_DNA"/>
</dbReference>
<proteinExistence type="predicted"/>
<evidence type="ECO:0000313" key="2">
    <source>
        <dbReference type="Proteomes" id="UP000325315"/>
    </source>
</evidence>
<evidence type="ECO:0000313" key="1">
    <source>
        <dbReference type="EMBL" id="KAA3488222.1"/>
    </source>
</evidence>
<dbReference type="Proteomes" id="UP000325315">
    <property type="component" value="Unassembled WGS sequence"/>
</dbReference>
<dbReference type="AlphaFoldDB" id="A0A5B6X508"/>
<name>A0A5B6X508_9ROSI</name>
<sequence length="65" mass="7767">MVGRRKRNAFVNIKEKFIKRIGGELGVQFESQMCKFLWCNLKTNKGIHWCTWNAVYLKDARGNWF</sequence>
<reference evidence="1" key="1">
    <citation type="submission" date="2019-08" db="EMBL/GenBank/DDBJ databases">
        <authorList>
            <person name="Liu F."/>
        </authorList>
    </citation>
    <scope>NUCLEOTIDE SEQUENCE [LARGE SCALE GENOMIC DNA]</scope>
    <source>
        <strain evidence="1">PA1801</strain>
        <tissue evidence="1">Leaf</tissue>
    </source>
</reference>
<keyword evidence="2" id="KW-1185">Reference proteome</keyword>
<comment type="caution">
    <text evidence="1">The sequence shown here is derived from an EMBL/GenBank/DDBJ whole genome shotgun (WGS) entry which is preliminary data.</text>
</comment>
<organism evidence="1 2">
    <name type="scientific">Gossypium australe</name>
    <dbReference type="NCBI Taxonomy" id="47621"/>
    <lineage>
        <taxon>Eukaryota</taxon>
        <taxon>Viridiplantae</taxon>
        <taxon>Streptophyta</taxon>
        <taxon>Embryophyta</taxon>
        <taxon>Tracheophyta</taxon>
        <taxon>Spermatophyta</taxon>
        <taxon>Magnoliopsida</taxon>
        <taxon>eudicotyledons</taxon>
        <taxon>Gunneridae</taxon>
        <taxon>Pentapetalae</taxon>
        <taxon>rosids</taxon>
        <taxon>malvids</taxon>
        <taxon>Malvales</taxon>
        <taxon>Malvaceae</taxon>
        <taxon>Malvoideae</taxon>
        <taxon>Gossypium</taxon>
    </lineage>
</organism>
<protein>
    <recommendedName>
        <fullName evidence="3">Reverse transcriptase</fullName>
    </recommendedName>
</protein>
<evidence type="ECO:0008006" key="3">
    <source>
        <dbReference type="Google" id="ProtNLM"/>
    </source>
</evidence>
<gene>
    <name evidence="1" type="ORF">EPI10_031993</name>
</gene>